<dbReference type="EMBL" id="AGNK02002784">
    <property type="status" value="NOT_ANNOTATED_CDS"/>
    <property type="molecule type" value="Genomic_DNA"/>
</dbReference>
<dbReference type="InParanoid" id="K3XPS4"/>
<dbReference type="HOGENOM" id="CLU_2695250_0_0_1"/>
<accession>K3XPS4</accession>
<feature type="domain" description="DUF8040" evidence="2">
    <location>
        <begin position="24"/>
        <end position="68"/>
    </location>
</feature>
<dbReference type="Proteomes" id="UP000004995">
    <property type="component" value="Unassembled WGS sequence"/>
</dbReference>
<evidence type="ECO:0000256" key="1">
    <source>
        <dbReference type="SAM" id="MobiDB-lite"/>
    </source>
</evidence>
<sequence length="74" mass="8471">MLFVLPTIEGSSSHPSSSKKPIHTSKLPEAYHVNEILTGHESLCKRNFRMEVHVFHALVHKLQEKQLLLIQELS</sequence>
<proteinExistence type="predicted"/>
<organism evidence="3 4">
    <name type="scientific">Setaria italica</name>
    <name type="common">Foxtail millet</name>
    <name type="synonym">Panicum italicum</name>
    <dbReference type="NCBI Taxonomy" id="4555"/>
    <lineage>
        <taxon>Eukaryota</taxon>
        <taxon>Viridiplantae</taxon>
        <taxon>Streptophyta</taxon>
        <taxon>Embryophyta</taxon>
        <taxon>Tracheophyta</taxon>
        <taxon>Spermatophyta</taxon>
        <taxon>Magnoliopsida</taxon>
        <taxon>Liliopsida</taxon>
        <taxon>Poales</taxon>
        <taxon>Poaceae</taxon>
        <taxon>PACMAD clade</taxon>
        <taxon>Panicoideae</taxon>
        <taxon>Panicodae</taxon>
        <taxon>Paniceae</taxon>
        <taxon>Cenchrinae</taxon>
        <taxon>Setaria</taxon>
    </lineage>
</organism>
<dbReference type="OMA" id="CKRNFRM"/>
<reference evidence="3" key="2">
    <citation type="submission" date="2018-08" db="UniProtKB">
        <authorList>
            <consortium name="EnsemblPlants"/>
        </authorList>
    </citation>
    <scope>IDENTIFICATION</scope>
    <source>
        <strain evidence="3">Yugu1</strain>
    </source>
</reference>
<reference evidence="4" key="1">
    <citation type="journal article" date="2012" name="Nat. Biotechnol.">
        <title>Reference genome sequence of the model plant Setaria.</title>
        <authorList>
            <person name="Bennetzen J.L."/>
            <person name="Schmutz J."/>
            <person name="Wang H."/>
            <person name="Percifield R."/>
            <person name="Hawkins J."/>
            <person name="Pontaroli A.C."/>
            <person name="Estep M."/>
            <person name="Feng L."/>
            <person name="Vaughn J.N."/>
            <person name="Grimwood J."/>
            <person name="Jenkins J."/>
            <person name="Barry K."/>
            <person name="Lindquist E."/>
            <person name="Hellsten U."/>
            <person name="Deshpande S."/>
            <person name="Wang X."/>
            <person name="Wu X."/>
            <person name="Mitros T."/>
            <person name="Triplett J."/>
            <person name="Yang X."/>
            <person name="Ye C.Y."/>
            <person name="Mauro-Herrera M."/>
            <person name="Wang L."/>
            <person name="Li P."/>
            <person name="Sharma M."/>
            <person name="Sharma R."/>
            <person name="Ronald P.C."/>
            <person name="Panaud O."/>
            <person name="Kellogg E.A."/>
            <person name="Brutnell T.P."/>
            <person name="Doust A.N."/>
            <person name="Tuskan G.A."/>
            <person name="Rokhsar D."/>
            <person name="Devos K.M."/>
        </authorList>
    </citation>
    <scope>NUCLEOTIDE SEQUENCE [LARGE SCALE GENOMIC DNA]</scope>
    <source>
        <strain evidence="4">cv. Yugu1</strain>
    </source>
</reference>
<dbReference type="InterPro" id="IPR058353">
    <property type="entry name" value="DUF8040"/>
</dbReference>
<name>K3XPS4_SETIT</name>
<feature type="region of interest" description="Disordered" evidence="1">
    <location>
        <begin position="1"/>
        <end position="24"/>
    </location>
</feature>
<keyword evidence="4" id="KW-1185">Reference proteome</keyword>
<dbReference type="AlphaFoldDB" id="K3XPS4"/>
<evidence type="ECO:0000313" key="4">
    <source>
        <dbReference type="Proteomes" id="UP000004995"/>
    </source>
</evidence>
<dbReference type="Gramene" id="KQL03682">
    <property type="protein sequence ID" value="KQL03682"/>
    <property type="gene ID" value="SETIT_003903mg"/>
</dbReference>
<dbReference type="Pfam" id="PF26138">
    <property type="entry name" value="DUF8040"/>
    <property type="match status" value="1"/>
</dbReference>
<protein>
    <recommendedName>
        <fullName evidence="2">DUF8040 domain-containing protein</fullName>
    </recommendedName>
</protein>
<evidence type="ECO:0000313" key="3">
    <source>
        <dbReference type="EnsemblPlants" id="KQL03682"/>
    </source>
</evidence>
<dbReference type="EnsemblPlants" id="KQL03682">
    <property type="protein sequence ID" value="KQL03682"/>
    <property type="gene ID" value="SETIT_003903mg"/>
</dbReference>
<evidence type="ECO:0000259" key="2">
    <source>
        <dbReference type="Pfam" id="PF26138"/>
    </source>
</evidence>